<sequence length="146" mass="16762">MTRRYRFRSVWTLRVPVAQVFEVVTDPGTYPLWWPDIYGVSRVDDDTAEVICRSVLPYALTFRMHRGEQDFEAGRMVIGLTGDLEGVSRGTLVTRPHGVHLEITQDVVVNKRLLQVLAPVAEPAFRANHAVMMWRGQRGLRRFLGR</sequence>
<evidence type="ECO:0000259" key="1">
    <source>
        <dbReference type="Pfam" id="PF03364"/>
    </source>
</evidence>
<accession>A0A4R2JAW9</accession>
<proteinExistence type="predicted"/>
<evidence type="ECO:0000313" key="2">
    <source>
        <dbReference type="EMBL" id="TCO53149.1"/>
    </source>
</evidence>
<keyword evidence="3" id="KW-1185">Reference proteome</keyword>
<dbReference type="SUPFAM" id="SSF55961">
    <property type="entry name" value="Bet v1-like"/>
    <property type="match status" value="1"/>
</dbReference>
<dbReference type="Gene3D" id="3.30.530.20">
    <property type="match status" value="1"/>
</dbReference>
<dbReference type="RefSeq" id="WP_132124155.1">
    <property type="nucleotide sequence ID" value="NZ_SLWS01000011.1"/>
</dbReference>
<gene>
    <name evidence="2" type="ORF">EV192_111346</name>
</gene>
<dbReference type="EMBL" id="SLWS01000011">
    <property type="protein sequence ID" value="TCO53149.1"/>
    <property type="molecule type" value="Genomic_DNA"/>
</dbReference>
<dbReference type="InterPro" id="IPR005031">
    <property type="entry name" value="COQ10_START"/>
</dbReference>
<name>A0A4R2JAW9_9PSEU</name>
<feature type="domain" description="Coenzyme Q-binding protein COQ10 START" evidence="1">
    <location>
        <begin position="15"/>
        <end position="52"/>
    </location>
</feature>
<dbReference type="InterPro" id="IPR023393">
    <property type="entry name" value="START-like_dom_sf"/>
</dbReference>
<protein>
    <submittedName>
        <fullName evidence="2">Polyketide cyclase/dehydrase/lipid transport protein</fullName>
    </submittedName>
</protein>
<dbReference type="Pfam" id="PF03364">
    <property type="entry name" value="Polyketide_cyc"/>
    <property type="match status" value="1"/>
</dbReference>
<evidence type="ECO:0000313" key="3">
    <source>
        <dbReference type="Proteomes" id="UP000295680"/>
    </source>
</evidence>
<reference evidence="2 3" key="1">
    <citation type="submission" date="2019-03" db="EMBL/GenBank/DDBJ databases">
        <title>Genomic Encyclopedia of Type Strains, Phase IV (KMG-IV): sequencing the most valuable type-strain genomes for metagenomic binning, comparative biology and taxonomic classification.</title>
        <authorList>
            <person name="Goeker M."/>
        </authorList>
    </citation>
    <scope>NUCLEOTIDE SEQUENCE [LARGE SCALE GENOMIC DNA]</scope>
    <source>
        <strain evidence="2 3">DSM 45934</strain>
    </source>
</reference>
<organism evidence="2 3">
    <name type="scientific">Actinocrispum wychmicini</name>
    <dbReference type="NCBI Taxonomy" id="1213861"/>
    <lineage>
        <taxon>Bacteria</taxon>
        <taxon>Bacillati</taxon>
        <taxon>Actinomycetota</taxon>
        <taxon>Actinomycetes</taxon>
        <taxon>Pseudonocardiales</taxon>
        <taxon>Pseudonocardiaceae</taxon>
        <taxon>Actinocrispum</taxon>
    </lineage>
</organism>
<comment type="caution">
    <text evidence="2">The sequence shown here is derived from an EMBL/GenBank/DDBJ whole genome shotgun (WGS) entry which is preliminary data.</text>
</comment>
<dbReference type="Proteomes" id="UP000295680">
    <property type="component" value="Unassembled WGS sequence"/>
</dbReference>
<dbReference type="OrthoDB" id="5402478at2"/>
<dbReference type="AlphaFoldDB" id="A0A4R2JAW9"/>